<evidence type="ECO:0000313" key="7">
    <source>
        <dbReference type="EMBL" id="SDP42516.1"/>
    </source>
</evidence>
<sequence>MSSSVGGVTPEASTVYLISEAHAYLKAAALRAVAQLGVADHLGDEPRPVEELAEATGTNAAFLHRALRLLSTNGIFRQEDDGRFSLTPLGQGLRTDSRYSARWGVVMSTMHTHWSSAFELGHSLRTGQPSFPALFGERYFDHVAGNAEAGAEFHGGMGSFSGAARRLALDEYDFPATGTVVDVGGGTGGFLRDILLENPGLRGVLFDQAHVLPGERPRDVAAERWSEISGDFFVEVPADGDLYVLSYITHDWSDDECVRILRNCRKAMAPGARIAVFDAVVEPGNEPDDAKLLDLVMMMLVTGKERTADEFGRIFDQAGLRLSRIVPADGPLSVVEAVAV</sequence>
<dbReference type="PIRSF" id="PIRSF005739">
    <property type="entry name" value="O-mtase"/>
    <property type="match status" value="1"/>
</dbReference>
<evidence type="ECO:0000259" key="5">
    <source>
        <dbReference type="Pfam" id="PF00891"/>
    </source>
</evidence>
<organism evidence="7 8">
    <name type="scientific">Lentzea jiangxiensis</name>
    <dbReference type="NCBI Taxonomy" id="641025"/>
    <lineage>
        <taxon>Bacteria</taxon>
        <taxon>Bacillati</taxon>
        <taxon>Actinomycetota</taxon>
        <taxon>Actinomycetes</taxon>
        <taxon>Pseudonocardiales</taxon>
        <taxon>Pseudonocardiaceae</taxon>
        <taxon>Lentzea</taxon>
    </lineage>
</organism>
<dbReference type="GO" id="GO:0046983">
    <property type="term" value="F:protein dimerization activity"/>
    <property type="evidence" value="ECO:0007669"/>
    <property type="project" value="InterPro"/>
</dbReference>
<evidence type="ECO:0000256" key="1">
    <source>
        <dbReference type="ARBA" id="ARBA00022603"/>
    </source>
</evidence>
<dbReference type="GO" id="GO:0032259">
    <property type="term" value="P:methylation"/>
    <property type="evidence" value="ECO:0007669"/>
    <property type="project" value="UniProtKB-KW"/>
</dbReference>
<proteinExistence type="predicted"/>
<dbReference type="SUPFAM" id="SSF53335">
    <property type="entry name" value="S-adenosyl-L-methionine-dependent methyltransferases"/>
    <property type="match status" value="1"/>
</dbReference>
<dbReference type="InterPro" id="IPR036390">
    <property type="entry name" value="WH_DNA-bd_sf"/>
</dbReference>
<protein>
    <submittedName>
        <fullName evidence="7">O-methyltransferase</fullName>
    </submittedName>
</protein>
<dbReference type="InterPro" id="IPR001077">
    <property type="entry name" value="COMT_C"/>
</dbReference>
<gene>
    <name evidence="7" type="ORF">SAMN05421507_108137</name>
</gene>
<dbReference type="Pfam" id="PF00891">
    <property type="entry name" value="Methyltransf_2"/>
    <property type="match status" value="1"/>
</dbReference>
<dbReference type="InterPro" id="IPR036388">
    <property type="entry name" value="WH-like_DNA-bd_sf"/>
</dbReference>
<dbReference type="Gene3D" id="1.10.10.10">
    <property type="entry name" value="Winged helix-like DNA-binding domain superfamily/Winged helix DNA-binding domain"/>
    <property type="match status" value="1"/>
</dbReference>
<evidence type="ECO:0000256" key="3">
    <source>
        <dbReference type="ARBA" id="ARBA00022691"/>
    </source>
</evidence>
<dbReference type="PROSITE" id="PS51683">
    <property type="entry name" value="SAM_OMT_II"/>
    <property type="match status" value="1"/>
</dbReference>
<keyword evidence="1 7" id="KW-0489">Methyltransferase</keyword>
<evidence type="ECO:0000256" key="4">
    <source>
        <dbReference type="PIRSR" id="PIRSR005739-1"/>
    </source>
</evidence>
<dbReference type="STRING" id="641025.SAMN05421507_108137"/>
<dbReference type="Pfam" id="PF08100">
    <property type="entry name" value="Dimerisation"/>
    <property type="match status" value="1"/>
</dbReference>
<dbReference type="InterPro" id="IPR016461">
    <property type="entry name" value="COMT-like"/>
</dbReference>
<feature type="domain" description="O-methyltransferase C-terminal" evidence="5">
    <location>
        <begin position="119"/>
        <end position="320"/>
    </location>
</feature>
<dbReference type="Proteomes" id="UP000199691">
    <property type="component" value="Unassembled WGS sequence"/>
</dbReference>
<keyword evidence="8" id="KW-1185">Reference proteome</keyword>
<name>A0A1H0SMW6_9PSEU</name>
<evidence type="ECO:0000259" key="6">
    <source>
        <dbReference type="Pfam" id="PF08100"/>
    </source>
</evidence>
<dbReference type="InterPro" id="IPR029063">
    <property type="entry name" value="SAM-dependent_MTases_sf"/>
</dbReference>
<dbReference type="SUPFAM" id="SSF46785">
    <property type="entry name" value="Winged helix' DNA-binding domain"/>
    <property type="match status" value="1"/>
</dbReference>
<feature type="active site" description="Proton acceptor" evidence="4">
    <location>
        <position position="250"/>
    </location>
</feature>
<accession>A0A1H0SMW6</accession>
<keyword evidence="2 7" id="KW-0808">Transferase</keyword>
<reference evidence="8" key="1">
    <citation type="submission" date="2016-10" db="EMBL/GenBank/DDBJ databases">
        <authorList>
            <person name="Varghese N."/>
            <person name="Submissions S."/>
        </authorList>
    </citation>
    <scope>NUCLEOTIDE SEQUENCE [LARGE SCALE GENOMIC DNA]</scope>
    <source>
        <strain evidence="8">CGMCC 4.6609</strain>
    </source>
</reference>
<dbReference type="AlphaFoldDB" id="A0A1H0SMW6"/>
<dbReference type="Gene3D" id="3.40.50.150">
    <property type="entry name" value="Vaccinia Virus protein VP39"/>
    <property type="match status" value="1"/>
</dbReference>
<dbReference type="OrthoDB" id="3804952at2"/>
<dbReference type="PANTHER" id="PTHR43712:SF2">
    <property type="entry name" value="O-METHYLTRANSFERASE CICE"/>
    <property type="match status" value="1"/>
</dbReference>
<evidence type="ECO:0000313" key="8">
    <source>
        <dbReference type="Proteomes" id="UP000199691"/>
    </source>
</evidence>
<dbReference type="PANTHER" id="PTHR43712">
    <property type="entry name" value="PUTATIVE (AFU_ORTHOLOGUE AFUA_4G14580)-RELATED"/>
    <property type="match status" value="1"/>
</dbReference>
<feature type="domain" description="O-methyltransferase dimerisation" evidence="6">
    <location>
        <begin position="21"/>
        <end position="91"/>
    </location>
</feature>
<dbReference type="RefSeq" id="WP_090099442.1">
    <property type="nucleotide sequence ID" value="NZ_FNIX01000008.1"/>
</dbReference>
<evidence type="ECO:0000256" key="2">
    <source>
        <dbReference type="ARBA" id="ARBA00022679"/>
    </source>
</evidence>
<dbReference type="GO" id="GO:0008171">
    <property type="term" value="F:O-methyltransferase activity"/>
    <property type="evidence" value="ECO:0007669"/>
    <property type="project" value="InterPro"/>
</dbReference>
<dbReference type="EMBL" id="FNIX01000008">
    <property type="protein sequence ID" value="SDP42516.1"/>
    <property type="molecule type" value="Genomic_DNA"/>
</dbReference>
<dbReference type="InterPro" id="IPR012967">
    <property type="entry name" value="COMT_dimerisation"/>
</dbReference>
<keyword evidence="3" id="KW-0949">S-adenosyl-L-methionine</keyword>